<keyword evidence="2" id="KW-1185">Reference proteome</keyword>
<proteinExistence type="predicted"/>
<organism evidence="1 2">
    <name type="scientific">Xenoophorus captivus</name>
    <dbReference type="NCBI Taxonomy" id="1517983"/>
    <lineage>
        <taxon>Eukaryota</taxon>
        <taxon>Metazoa</taxon>
        <taxon>Chordata</taxon>
        <taxon>Craniata</taxon>
        <taxon>Vertebrata</taxon>
        <taxon>Euteleostomi</taxon>
        <taxon>Actinopterygii</taxon>
        <taxon>Neopterygii</taxon>
        <taxon>Teleostei</taxon>
        <taxon>Neoteleostei</taxon>
        <taxon>Acanthomorphata</taxon>
        <taxon>Ovalentaria</taxon>
        <taxon>Atherinomorphae</taxon>
        <taxon>Cyprinodontiformes</taxon>
        <taxon>Goodeidae</taxon>
        <taxon>Xenoophorus</taxon>
    </lineage>
</organism>
<evidence type="ECO:0000313" key="2">
    <source>
        <dbReference type="Proteomes" id="UP001434883"/>
    </source>
</evidence>
<accession>A0ABV0S8L7</accession>
<evidence type="ECO:0000313" key="1">
    <source>
        <dbReference type="EMBL" id="MEQ2216446.1"/>
    </source>
</evidence>
<reference evidence="1 2" key="1">
    <citation type="submission" date="2021-06" db="EMBL/GenBank/DDBJ databases">
        <authorList>
            <person name="Palmer J.M."/>
        </authorList>
    </citation>
    <scope>NUCLEOTIDE SEQUENCE [LARGE SCALE GENOMIC DNA]</scope>
    <source>
        <strain evidence="1 2">XC_2019</strain>
        <tissue evidence="1">Muscle</tissue>
    </source>
</reference>
<comment type="caution">
    <text evidence="1">The sequence shown here is derived from an EMBL/GenBank/DDBJ whole genome shotgun (WGS) entry which is preliminary data.</text>
</comment>
<gene>
    <name evidence="1" type="ORF">XENOCAPTIV_016288</name>
</gene>
<name>A0ABV0S8L7_9TELE</name>
<feature type="non-terminal residue" evidence="1">
    <location>
        <position position="1"/>
    </location>
</feature>
<protein>
    <submittedName>
        <fullName evidence="1">Uncharacterized protein</fullName>
    </submittedName>
</protein>
<sequence>MPGSVSKIQAALLPLLICNDPFQLPERPLLVRGLQSGHWRSISLWLKCEKRHLDMFQTVICQP</sequence>
<dbReference type="EMBL" id="JAHRIN010070600">
    <property type="protein sequence ID" value="MEQ2216446.1"/>
    <property type="molecule type" value="Genomic_DNA"/>
</dbReference>
<dbReference type="Proteomes" id="UP001434883">
    <property type="component" value="Unassembled WGS sequence"/>
</dbReference>